<proteinExistence type="inferred from homology"/>
<dbReference type="GO" id="GO:0006412">
    <property type="term" value="P:translation"/>
    <property type="evidence" value="ECO:0007669"/>
    <property type="project" value="UniProtKB-UniRule"/>
</dbReference>
<evidence type="ECO:0000256" key="3">
    <source>
        <dbReference type="ARBA" id="ARBA00023274"/>
    </source>
</evidence>
<dbReference type="GO" id="GO:0005840">
    <property type="term" value="C:ribosome"/>
    <property type="evidence" value="ECO:0007669"/>
    <property type="project" value="UniProtKB-KW"/>
</dbReference>
<evidence type="ECO:0000256" key="5">
    <source>
        <dbReference type="HAMAP-Rule" id="MF_01326"/>
    </source>
</evidence>
<organism evidence="8 9">
    <name type="scientific">Sulfurospirillum diekertiae</name>
    <dbReference type="NCBI Taxonomy" id="1854492"/>
    <lineage>
        <taxon>Bacteria</taxon>
        <taxon>Pseudomonadati</taxon>
        <taxon>Campylobacterota</taxon>
        <taxon>Epsilonproteobacteria</taxon>
        <taxon>Campylobacterales</taxon>
        <taxon>Sulfurospirillaceae</taxon>
        <taxon>Sulfurospirillum</taxon>
    </lineage>
</organism>
<dbReference type="InterPro" id="IPR014722">
    <property type="entry name" value="Rib_uL2_dom2"/>
</dbReference>
<dbReference type="InterPro" id="IPR057264">
    <property type="entry name" value="Ribosomal_uL24_C"/>
</dbReference>
<dbReference type="CDD" id="cd06089">
    <property type="entry name" value="KOW_RPL26"/>
    <property type="match status" value="1"/>
</dbReference>
<dbReference type="NCBIfam" id="TIGR01079">
    <property type="entry name" value="rplX_bact"/>
    <property type="match status" value="1"/>
</dbReference>
<dbReference type="InterPro" id="IPR008991">
    <property type="entry name" value="Translation_prot_SH3-like_sf"/>
</dbReference>
<comment type="similarity">
    <text evidence="1 5 6">Belongs to the universal ribosomal protein uL24 family.</text>
</comment>
<gene>
    <name evidence="5" type="primary">rplX</name>
    <name evidence="8" type="ORF">Sdiek1_2517</name>
</gene>
<dbReference type="InterPro" id="IPR005824">
    <property type="entry name" value="KOW"/>
</dbReference>
<dbReference type="OrthoDB" id="9807419at2"/>
<evidence type="ECO:0000256" key="4">
    <source>
        <dbReference type="ARBA" id="ARBA00035206"/>
    </source>
</evidence>
<keyword evidence="5" id="KW-0699">rRNA-binding</keyword>
<accession>A0A1Y0HNF5</accession>
<evidence type="ECO:0000256" key="6">
    <source>
        <dbReference type="RuleBase" id="RU003477"/>
    </source>
</evidence>
<dbReference type="PROSITE" id="PS01108">
    <property type="entry name" value="RIBOSOMAL_L24"/>
    <property type="match status" value="1"/>
</dbReference>
<keyword evidence="5" id="KW-0694">RNA-binding</keyword>
<sequence>MATKMKIKKGDTVKVIAGDDKGKEAKVVQVLPKTSQVVVEGCKVVKKAIKPSESNPKGGFSNIEKPIHVSNVAKVEGK</sequence>
<reference evidence="9" key="1">
    <citation type="submission" date="2017-05" db="EMBL/GenBank/DDBJ databases">
        <title>Dechlorination kinetics govern the competition between two new strains of the genus Sulfurospirillum.</title>
        <authorList>
            <person name="Buttet G.F."/>
            <person name="Murray A.M."/>
            <person name="Goris T."/>
            <person name="Burion M."/>
            <person name="Lin B."/>
            <person name="Rolle M."/>
            <person name="Maillard J."/>
        </authorList>
    </citation>
    <scope>NUCLEOTIDE SEQUENCE [LARGE SCALE GENOMIC DNA]</scope>
    <source>
        <strain evidence="9">SL2-1</strain>
    </source>
</reference>
<keyword evidence="9" id="KW-1185">Reference proteome</keyword>
<evidence type="ECO:0000256" key="2">
    <source>
        <dbReference type="ARBA" id="ARBA00022980"/>
    </source>
</evidence>
<dbReference type="AlphaFoldDB" id="A0A1Y0HNF5"/>
<evidence type="ECO:0000259" key="7">
    <source>
        <dbReference type="SMART" id="SM00739"/>
    </source>
</evidence>
<dbReference type="Pfam" id="PF00467">
    <property type="entry name" value="KOW"/>
    <property type="match status" value="1"/>
</dbReference>
<evidence type="ECO:0000313" key="8">
    <source>
        <dbReference type="EMBL" id="ARU49667.1"/>
    </source>
</evidence>
<dbReference type="RefSeq" id="WP_087439376.1">
    <property type="nucleotide sequence ID" value="NZ_CP021416.1"/>
</dbReference>
<evidence type="ECO:0000313" key="9">
    <source>
        <dbReference type="Proteomes" id="UP000196005"/>
    </source>
</evidence>
<comment type="function">
    <text evidence="5">One of two assembly initiator proteins, it binds directly to the 5'-end of the 23S rRNA, where it nucleates assembly of the 50S subunit.</text>
</comment>
<keyword evidence="3 5" id="KW-0687">Ribonucleoprotein</keyword>
<name>A0A1Y0HNF5_9BACT</name>
<dbReference type="PANTHER" id="PTHR12903">
    <property type="entry name" value="MITOCHONDRIAL RIBOSOMAL PROTEIN L24"/>
    <property type="match status" value="1"/>
</dbReference>
<protein>
    <recommendedName>
        <fullName evidence="4 5">Large ribosomal subunit protein uL24</fullName>
    </recommendedName>
</protein>
<keyword evidence="2 5" id="KW-0689">Ribosomal protein</keyword>
<dbReference type="Pfam" id="PF17136">
    <property type="entry name" value="ribosomal_L24"/>
    <property type="match status" value="1"/>
</dbReference>
<dbReference type="Proteomes" id="UP000196005">
    <property type="component" value="Chromosome"/>
</dbReference>
<dbReference type="EMBL" id="CP021416">
    <property type="protein sequence ID" value="ARU49667.1"/>
    <property type="molecule type" value="Genomic_DNA"/>
</dbReference>
<comment type="function">
    <text evidence="5">One of the proteins that surrounds the polypeptide exit tunnel on the outside of the subunit.</text>
</comment>
<dbReference type="Gene3D" id="2.30.30.30">
    <property type="match status" value="1"/>
</dbReference>
<dbReference type="SMART" id="SM00739">
    <property type="entry name" value="KOW"/>
    <property type="match status" value="1"/>
</dbReference>
<feature type="domain" description="KOW" evidence="7">
    <location>
        <begin position="6"/>
        <end position="33"/>
    </location>
</feature>
<dbReference type="KEGG" id="suls:Sdiek1_2517"/>
<evidence type="ECO:0000256" key="1">
    <source>
        <dbReference type="ARBA" id="ARBA00010618"/>
    </source>
</evidence>
<dbReference type="SUPFAM" id="SSF50104">
    <property type="entry name" value="Translation proteins SH3-like domain"/>
    <property type="match status" value="1"/>
</dbReference>
<dbReference type="GO" id="GO:1990904">
    <property type="term" value="C:ribonucleoprotein complex"/>
    <property type="evidence" value="ECO:0007669"/>
    <property type="project" value="UniProtKB-KW"/>
</dbReference>
<dbReference type="InterPro" id="IPR003256">
    <property type="entry name" value="Ribosomal_uL24"/>
</dbReference>
<dbReference type="HAMAP" id="MF_01326_B">
    <property type="entry name" value="Ribosomal_uL24_B"/>
    <property type="match status" value="1"/>
</dbReference>
<dbReference type="GO" id="GO:0019843">
    <property type="term" value="F:rRNA binding"/>
    <property type="evidence" value="ECO:0007669"/>
    <property type="project" value="UniProtKB-UniRule"/>
</dbReference>
<comment type="subunit">
    <text evidence="5">Part of the 50S ribosomal subunit.</text>
</comment>
<dbReference type="InterPro" id="IPR041988">
    <property type="entry name" value="Ribosomal_uL24_KOW"/>
</dbReference>
<dbReference type="GO" id="GO:0003735">
    <property type="term" value="F:structural constituent of ribosome"/>
    <property type="evidence" value="ECO:0007669"/>
    <property type="project" value="InterPro"/>
</dbReference>
<dbReference type="InterPro" id="IPR005825">
    <property type="entry name" value="Ribosomal_uL24_CS"/>
</dbReference>